<dbReference type="Pfam" id="PF00838">
    <property type="entry name" value="TCTP"/>
    <property type="match status" value="1"/>
</dbReference>
<dbReference type="Gene3D" id="2.170.150.10">
    <property type="entry name" value="Metal Binding Protein, Guanine Nucleotide Exchange Factor, Chain A"/>
    <property type="match status" value="1"/>
</dbReference>
<proteinExistence type="inferred from homology"/>
<dbReference type="InterPro" id="IPR011057">
    <property type="entry name" value="Mss4-like_sf"/>
</dbReference>
<dbReference type="InterPro" id="IPR018105">
    <property type="entry name" value="Translational_control_tumour_p"/>
</dbReference>
<dbReference type="EMBL" id="JACBKZ010000007">
    <property type="protein sequence ID" value="KAF5945954.1"/>
    <property type="molecule type" value="Genomic_DNA"/>
</dbReference>
<dbReference type="SUPFAM" id="SSF51316">
    <property type="entry name" value="Mss4-like"/>
    <property type="match status" value="1"/>
</dbReference>
<reference evidence="4" key="1">
    <citation type="journal article" date="2020" name="Nat. Commun.">
        <title>Genome assembly of wild tea tree DASZ reveals pedigree and selection history of tea varieties.</title>
        <authorList>
            <person name="Zhang W."/>
            <person name="Zhang Y."/>
            <person name="Qiu H."/>
            <person name="Guo Y."/>
            <person name="Wan H."/>
            <person name="Zhang X."/>
            <person name="Scossa F."/>
            <person name="Alseekh S."/>
            <person name="Zhang Q."/>
            <person name="Wang P."/>
            <person name="Xu L."/>
            <person name="Schmidt M.H."/>
            <person name="Jia X."/>
            <person name="Li D."/>
            <person name="Zhu A."/>
            <person name="Guo F."/>
            <person name="Chen W."/>
            <person name="Ni D."/>
            <person name="Usadel B."/>
            <person name="Fernie A.R."/>
            <person name="Wen W."/>
        </authorList>
    </citation>
    <scope>NUCLEOTIDE SEQUENCE [LARGE SCALE GENOMIC DNA]</scope>
    <source>
        <strain evidence="4">cv. G240</strain>
    </source>
</reference>
<gene>
    <name evidence="3" type="ORF">HYC85_016182</name>
</gene>
<protein>
    <recommendedName>
        <fullName evidence="2">TCTP domain-containing protein</fullName>
    </recommendedName>
</protein>
<evidence type="ECO:0000259" key="2">
    <source>
        <dbReference type="PROSITE" id="PS51797"/>
    </source>
</evidence>
<sequence>DLGRDLEGEREKSIVLDISDELLSDSFPYKEIENGILWEVEGKSENALDIRFQTLVLILLQKVEMAMKVFVDKAVKVVNIVDTFRLHQPVFDKRQFVAVVKKYIKGTDA</sequence>
<dbReference type="InterPro" id="IPR034737">
    <property type="entry name" value="TCTP"/>
</dbReference>
<dbReference type="PANTHER" id="PTHR11991">
    <property type="entry name" value="TRANSLATIONALLY CONTROLLED TUMOR PROTEIN-RELATED"/>
    <property type="match status" value="1"/>
</dbReference>
<dbReference type="AlphaFoldDB" id="A0A7J7H2A5"/>
<comment type="similarity">
    <text evidence="1">Belongs to the TCTP family.</text>
</comment>
<dbReference type="PROSITE" id="PS51797">
    <property type="entry name" value="TCTP_3"/>
    <property type="match status" value="1"/>
</dbReference>
<accession>A0A7J7H2A5</accession>
<comment type="caution">
    <text evidence="3">The sequence shown here is derived from an EMBL/GenBank/DDBJ whole genome shotgun (WGS) entry which is preliminary data.</text>
</comment>
<keyword evidence="4" id="KW-1185">Reference proteome</keyword>
<name>A0A7J7H2A5_CAMSI</name>
<evidence type="ECO:0000313" key="4">
    <source>
        <dbReference type="Proteomes" id="UP000593564"/>
    </source>
</evidence>
<feature type="domain" description="TCTP" evidence="2">
    <location>
        <begin position="9"/>
        <end position="109"/>
    </location>
</feature>
<dbReference type="GO" id="GO:0005737">
    <property type="term" value="C:cytoplasm"/>
    <property type="evidence" value="ECO:0007669"/>
    <property type="project" value="TreeGrafter"/>
</dbReference>
<organism evidence="3 4">
    <name type="scientific">Camellia sinensis</name>
    <name type="common">Tea plant</name>
    <name type="synonym">Thea sinensis</name>
    <dbReference type="NCBI Taxonomy" id="4442"/>
    <lineage>
        <taxon>Eukaryota</taxon>
        <taxon>Viridiplantae</taxon>
        <taxon>Streptophyta</taxon>
        <taxon>Embryophyta</taxon>
        <taxon>Tracheophyta</taxon>
        <taxon>Spermatophyta</taxon>
        <taxon>Magnoliopsida</taxon>
        <taxon>eudicotyledons</taxon>
        <taxon>Gunneridae</taxon>
        <taxon>Pentapetalae</taxon>
        <taxon>asterids</taxon>
        <taxon>Ericales</taxon>
        <taxon>Theaceae</taxon>
        <taxon>Camellia</taxon>
    </lineage>
</organism>
<reference evidence="3 4" key="2">
    <citation type="submission" date="2020-07" db="EMBL/GenBank/DDBJ databases">
        <title>Genome assembly of wild tea tree DASZ reveals pedigree and selection history of tea varieties.</title>
        <authorList>
            <person name="Zhang W."/>
        </authorList>
    </citation>
    <scope>NUCLEOTIDE SEQUENCE [LARGE SCALE GENOMIC DNA]</scope>
    <source>
        <strain evidence="4">cv. G240</strain>
        <tissue evidence="3">Leaf</tissue>
    </source>
</reference>
<dbReference type="InterPro" id="IPR011323">
    <property type="entry name" value="Mss4/transl-control_tumour"/>
</dbReference>
<dbReference type="PANTHER" id="PTHR11991:SF0">
    <property type="entry name" value="TRANSLATIONALLY-CONTROLLED TUMOR PROTEIN"/>
    <property type="match status" value="1"/>
</dbReference>
<dbReference type="GO" id="GO:0005509">
    <property type="term" value="F:calcium ion binding"/>
    <property type="evidence" value="ECO:0007669"/>
    <property type="project" value="TreeGrafter"/>
</dbReference>
<dbReference type="Proteomes" id="UP000593564">
    <property type="component" value="Unassembled WGS sequence"/>
</dbReference>
<evidence type="ECO:0000313" key="3">
    <source>
        <dbReference type="EMBL" id="KAF5945954.1"/>
    </source>
</evidence>
<evidence type="ECO:0000256" key="1">
    <source>
        <dbReference type="PROSITE-ProRule" id="PRU01133"/>
    </source>
</evidence>
<feature type="non-terminal residue" evidence="3">
    <location>
        <position position="1"/>
    </location>
</feature>